<organism evidence="2 3">
    <name type="scientific">Aldrovandia affinis</name>
    <dbReference type="NCBI Taxonomy" id="143900"/>
    <lineage>
        <taxon>Eukaryota</taxon>
        <taxon>Metazoa</taxon>
        <taxon>Chordata</taxon>
        <taxon>Craniata</taxon>
        <taxon>Vertebrata</taxon>
        <taxon>Euteleostomi</taxon>
        <taxon>Actinopterygii</taxon>
        <taxon>Neopterygii</taxon>
        <taxon>Teleostei</taxon>
        <taxon>Notacanthiformes</taxon>
        <taxon>Halosauridae</taxon>
        <taxon>Aldrovandia</taxon>
    </lineage>
</organism>
<keyword evidence="3" id="KW-1185">Reference proteome</keyword>
<accession>A0AAD7R3P6</accession>
<gene>
    <name evidence="2" type="ORF">AAFF_G00412470</name>
</gene>
<reference evidence="2" key="1">
    <citation type="journal article" date="2023" name="Science">
        <title>Genome structures resolve the early diversification of teleost fishes.</title>
        <authorList>
            <person name="Parey E."/>
            <person name="Louis A."/>
            <person name="Montfort J."/>
            <person name="Bouchez O."/>
            <person name="Roques C."/>
            <person name="Iampietro C."/>
            <person name="Lluch J."/>
            <person name="Castinel A."/>
            <person name="Donnadieu C."/>
            <person name="Desvignes T."/>
            <person name="Floi Bucao C."/>
            <person name="Jouanno E."/>
            <person name="Wen M."/>
            <person name="Mejri S."/>
            <person name="Dirks R."/>
            <person name="Jansen H."/>
            <person name="Henkel C."/>
            <person name="Chen W.J."/>
            <person name="Zahm M."/>
            <person name="Cabau C."/>
            <person name="Klopp C."/>
            <person name="Thompson A.W."/>
            <person name="Robinson-Rechavi M."/>
            <person name="Braasch I."/>
            <person name="Lecointre G."/>
            <person name="Bobe J."/>
            <person name="Postlethwait J.H."/>
            <person name="Berthelot C."/>
            <person name="Roest Crollius H."/>
            <person name="Guiguen Y."/>
        </authorList>
    </citation>
    <scope>NUCLEOTIDE SEQUENCE</scope>
    <source>
        <strain evidence="2">NC1722</strain>
    </source>
</reference>
<protein>
    <submittedName>
        <fullName evidence="2">Uncharacterized protein</fullName>
    </submittedName>
</protein>
<name>A0AAD7R3P6_9TELE</name>
<evidence type="ECO:0000313" key="2">
    <source>
        <dbReference type="EMBL" id="KAJ8361903.1"/>
    </source>
</evidence>
<dbReference type="AlphaFoldDB" id="A0AAD7R3P6"/>
<feature type="compositionally biased region" description="Basic and acidic residues" evidence="1">
    <location>
        <begin position="19"/>
        <end position="30"/>
    </location>
</feature>
<evidence type="ECO:0000256" key="1">
    <source>
        <dbReference type="SAM" id="MobiDB-lite"/>
    </source>
</evidence>
<proteinExistence type="predicted"/>
<evidence type="ECO:0000313" key="3">
    <source>
        <dbReference type="Proteomes" id="UP001221898"/>
    </source>
</evidence>
<comment type="caution">
    <text evidence="2">The sequence shown here is derived from an EMBL/GenBank/DDBJ whole genome shotgun (WGS) entry which is preliminary data.</text>
</comment>
<feature type="region of interest" description="Disordered" evidence="1">
    <location>
        <begin position="1"/>
        <end position="30"/>
    </location>
</feature>
<dbReference type="EMBL" id="JAINUG010000837">
    <property type="protein sequence ID" value="KAJ8361903.1"/>
    <property type="molecule type" value="Genomic_DNA"/>
</dbReference>
<dbReference type="Proteomes" id="UP001221898">
    <property type="component" value="Unassembled WGS sequence"/>
</dbReference>
<sequence>MKQETGAEGGGLYPLVDYPDPRGPRDDGMERDPIQVQRNWSIDEIHEVVKDLPDPKDSAVRWCAAITELVSMYQPSAAELEVVFRKFFKLRWGTLKEGWNASVTRRDPAFGEQLTTVMDRVCTMYPSRTDWLQIHATRQETDEKCDDYRSRMEENFQKFSGLALDNPAHGDLLKTSLVNGLLPHIKEKSLVQQRIDKEGRAVGLEQTEEEAEEEVAVGAINNKRTDGGVILVRGMAIFLESAQTDQKEVTGH</sequence>